<organism evidence="2 3">
    <name type="scientific">Brockia lithotrophica</name>
    <dbReference type="NCBI Taxonomy" id="933949"/>
    <lineage>
        <taxon>Bacteria</taxon>
        <taxon>Bacillati</taxon>
        <taxon>Bacillota</taxon>
        <taxon>Bacilli</taxon>
        <taxon>Bacillales</taxon>
        <taxon>Bacillales Family X. Incertae Sedis</taxon>
        <taxon>Brockia</taxon>
    </lineage>
</organism>
<dbReference type="EMBL" id="PEBW01000005">
    <property type="protein sequence ID" value="PTQ51480.1"/>
    <property type="molecule type" value="Genomic_DNA"/>
</dbReference>
<dbReference type="Proteomes" id="UP000244016">
    <property type="component" value="Unassembled WGS sequence"/>
</dbReference>
<evidence type="ECO:0000313" key="3">
    <source>
        <dbReference type="Proteomes" id="UP000244016"/>
    </source>
</evidence>
<reference evidence="2 3" key="1">
    <citation type="submission" date="2017-08" db="EMBL/GenBank/DDBJ databases">
        <title>Burning lignite coal seam in the remote Altai Mountains harbors a hydrogen-driven thermophilic microbial community.</title>
        <authorList>
            <person name="Kadnikov V.V."/>
            <person name="Mardanov A.V."/>
            <person name="Ivasenko D."/>
            <person name="Beletsky A.V."/>
            <person name="Karnachuk O.V."/>
            <person name="Ravin N.V."/>
        </authorList>
    </citation>
    <scope>NUCLEOTIDE SEQUENCE [LARGE SCALE GENOMIC DNA]</scope>
    <source>
        <strain evidence="2">AL31</strain>
    </source>
</reference>
<sequence>MLGKATRLPRTGVFSAAEAHTRDGDSRPVFCFPLLLLLRFVSELPIGGIPKQLPEEETSSPTGANVRRRVEGR</sequence>
<comment type="caution">
    <text evidence="2">The sequence shown here is derived from an EMBL/GenBank/DDBJ whole genome shotgun (WGS) entry which is preliminary data.</text>
</comment>
<evidence type="ECO:0000313" key="2">
    <source>
        <dbReference type="EMBL" id="PTQ51480.1"/>
    </source>
</evidence>
<protein>
    <submittedName>
        <fullName evidence="2">Uncharacterized protein</fullName>
    </submittedName>
</protein>
<feature type="region of interest" description="Disordered" evidence="1">
    <location>
        <begin position="49"/>
        <end position="73"/>
    </location>
</feature>
<dbReference type="AlphaFoldDB" id="A0A2T5G5L9"/>
<accession>A0A2T5G5L9</accession>
<evidence type="ECO:0000256" key="1">
    <source>
        <dbReference type="SAM" id="MobiDB-lite"/>
    </source>
</evidence>
<name>A0A2T5G5L9_9BACL</name>
<proteinExistence type="predicted"/>
<gene>
    <name evidence="2" type="ORF">BLITH_1557</name>
</gene>